<keyword evidence="5" id="KW-0238">DNA-binding</keyword>
<gene>
    <name evidence="11" type="ORF">N7U62_11565</name>
</gene>
<dbReference type="PANTHER" id="PTHR43547:SF2">
    <property type="entry name" value="HYBRID SIGNAL TRANSDUCTION HISTIDINE KINASE C"/>
    <property type="match status" value="1"/>
</dbReference>
<comment type="catalytic activity">
    <reaction evidence="1">
        <text>ATP + protein L-histidine = ADP + protein N-phospho-L-histidine.</text>
        <dbReference type="EC" id="2.7.13.3"/>
    </reaction>
</comment>
<evidence type="ECO:0000313" key="11">
    <source>
        <dbReference type="EMBL" id="MCV9387305.1"/>
    </source>
</evidence>
<dbReference type="InterPro" id="IPR015943">
    <property type="entry name" value="WD40/YVTN_repeat-like_dom_sf"/>
</dbReference>
<reference evidence="11 12" key="1">
    <citation type="submission" date="2022-10" db="EMBL/GenBank/DDBJ databases">
        <title>Comparative genomics and taxonomic characterization of three novel marine species of genus Reichenbachiella exhibiting antioxidant and polysaccharide degradation activities.</title>
        <authorList>
            <person name="Muhammad N."/>
            <person name="Lee Y.-J."/>
            <person name="Ko J."/>
            <person name="Kim S.-G."/>
        </authorList>
    </citation>
    <scope>NUCLEOTIDE SEQUENCE [LARGE SCALE GENOMIC DNA]</scope>
    <source>
        <strain evidence="11 12">ABR2-5</strain>
    </source>
</reference>
<dbReference type="InterPro" id="IPR013783">
    <property type="entry name" value="Ig-like_fold"/>
</dbReference>
<dbReference type="SUPFAM" id="SSF46689">
    <property type="entry name" value="Homeodomain-like"/>
    <property type="match status" value="1"/>
</dbReference>
<dbReference type="RefSeq" id="WP_264138130.1">
    <property type="nucleotide sequence ID" value="NZ_JAOYOD010000001.1"/>
</dbReference>
<dbReference type="SUPFAM" id="SSF52172">
    <property type="entry name" value="CheY-like"/>
    <property type="match status" value="1"/>
</dbReference>
<feature type="domain" description="Response regulatory" evidence="10">
    <location>
        <begin position="1106"/>
        <end position="1221"/>
    </location>
</feature>
<keyword evidence="3 7" id="KW-0597">Phosphoprotein</keyword>
<dbReference type="Pfam" id="PF07494">
    <property type="entry name" value="Reg_prop"/>
    <property type="match status" value="3"/>
</dbReference>
<sequence>MRKRLTGVLLGVFCVPIILWAQREELAFKQFHSQEGLSQSAVIAINQDPFGMLWLGTRDGLNRYDGRDFQVFRHDPSDSVTLSNNDILDIEIDAKGNLWVGTYNGLNYYDQGNQNFIRWFTDQDEALSSTIIRSIEMADDQTLWLGTQEGLYSFHTTTQKLKLHPLTKLKDIEFISDVYLYKQSRLWVASDLGLFYSDQLDTEKITFQRVDIKVLEAGVQVVKQDAEGRLWVGTREAGLIQLNENLQVSQHLHEHSSPALVNNNVRTIESSEDGALWIGTYNGLNRIYDGQVQTALADPLNPNSISENKVKKIFASKDGSIWVGTYYGGLNMWHDVNFNFNTINQRSEGGGLSSNVVSSILQHEGVFYYGTEGGGLCISDPKKERMIIKSAASGKVPSDNIKFMAWKEVGKQIWVCTYDAGMAIYDIEKDEMGIRLNESTGLSHNSVYDVRLLPNGQWCIGTFGGGINFYNPKDQSIRIYHANHSDPKGLSDDQVRSLWVDQEGQLWVGTQNGLNCVTFDTAFSFSNCKKYFYDPQSGNGQDVLFIYQTGGGDIWTATKEQGLYRLEQGKFVFKNIFKEIKGASQIIHSIEEDDQGYLWVSSNNGIARYQPESEELKLFTKSDGLVSNEYNNKASCRTESGQLYFGSPSGVTWFNPTQLKENPYTTQVILNELTVNSDLVLPNDSTEILEQSLATTEQIELNYDQANFSISYSLPSFVNSAKNSFSYRMKGLEEDWRSTSANVASYTIQNPGSYVFQIRGANSDGKWSENLTEMTIKVSPAPWRSGWAFAIYGSSIGLALFIFLRVTRSREQLKYELNLEQQLHKKEQDLIQSKLQFFTNISHEFRTPLTLILGPLEKIMMDFKGSSAIYKQMKTMHQHAGQLLKLINQLMDFRKIENNQAKLEAAEGNLVKFVREVYLSFKPFAKNEGYHYDFRSEMEGLQVYFDRDKLERVLYNLLSNAFKYTTPGGEILVEVKQEGGEAVIHVKDSGVGISNDQQTLIFDRFYQISGEDMPNETQKGTGIGLALTKSIVDLHHGQIKVESEKGEGSRFTVTLPLGKAHLKEEEIISDFSDSEALENYEQELFLSSHSKKEKHLIRPELDGAKVVLVVEDNPDVRQLIIASLMNEYQILEAENGRQGLEVAIDKMPDLIISDVMMPEMDGIEFCSQIKSNLKTSHTPFILLTARTSLIFKYEGLESGADEYINKPFNIKELQLKVRNMIRFVDNLRDKFKSNEIVAPSEVTLSSIDEDLMQKAIEIVDQNIDNQFFDVSLFCSELGVSRTMLFTKVKAWTNMTPNEFIHSMRMKRAANLLEQAKINVSQVSFKVGYKNAKYFSKNFQKFHGCTPTQYAQKFKLEPQG</sequence>
<dbReference type="Proteomes" id="UP001300692">
    <property type="component" value="Unassembled WGS sequence"/>
</dbReference>
<dbReference type="SMART" id="SM00387">
    <property type="entry name" value="HATPase_c"/>
    <property type="match status" value="1"/>
</dbReference>
<feature type="domain" description="Histidine kinase" evidence="9">
    <location>
        <begin position="840"/>
        <end position="1059"/>
    </location>
</feature>
<dbReference type="PROSITE" id="PS50110">
    <property type="entry name" value="RESPONSE_REGULATORY"/>
    <property type="match status" value="1"/>
</dbReference>
<evidence type="ECO:0000256" key="1">
    <source>
        <dbReference type="ARBA" id="ARBA00000085"/>
    </source>
</evidence>
<dbReference type="InterPro" id="IPR011047">
    <property type="entry name" value="Quinoprotein_ADH-like_sf"/>
</dbReference>
<keyword evidence="4" id="KW-0805">Transcription regulation</keyword>
<dbReference type="InterPro" id="IPR004358">
    <property type="entry name" value="Sig_transdc_His_kin-like_C"/>
</dbReference>
<evidence type="ECO:0000256" key="7">
    <source>
        <dbReference type="PROSITE-ProRule" id="PRU00169"/>
    </source>
</evidence>
<dbReference type="InterPro" id="IPR011123">
    <property type="entry name" value="Y_Y_Y"/>
</dbReference>
<dbReference type="InterPro" id="IPR036097">
    <property type="entry name" value="HisK_dim/P_sf"/>
</dbReference>
<evidence type="ECO:0000256" key="2">
    <source>
        <dbReference type="ARBA" id="ARBA00012438"/>
    </source>
</evidence>
<dbReference type="Gene3D" id="1.10.287.130">
    <property type="match status" value="1"/>
</dbReference>
<evidence type="ECO:0000259" key="10">
    <source>
        <dbReference type="PROSITE" id="PS50110"/>
    </source>
</evidence>
<dbReference type="EMBL" id="JAOYOD010000001">
    <property type="protein sequence ID" value="MCV9387305.1"/>
    <property type="molecule type" value="Genomic_DNA"/>
</dbReference>
<keyword evidence="11" id="KW-0547">Nucleotide-binding</keyword>
<dbReference type="Pfam" id="PF12833">
    <property type="entry name" value="HTH_18"/>
    <property type="match status" value="1"/>
</dbReference>
<keyword evidence="6" id="KW-0804">Transcription</keyword>
<organism evidence="11 12">
    <name type="scientific">Reichenbachiella ulvae</name>
    <dbReference type="NCBI Taxonomy" id="2980104"/>
    <lineage>
        <taxon>Bacteria</taxon>
        <taxon>Pseudomonadati</taxon>
        <taxon>Bacteroidota</taxon>
        <taxon>Cytophagia</taxon>
        <taxon>Cytophagales</taxon>
        <taxon>Reichenbachiellaceae</taxon>
        <taxon>Reichenbachiella</taxon>
    </lineage>
</organism>
<evidence type="ECO:0000256" key="3">
    <source>
        <dbReference type="ARBA" id="ARBA00022553"/>
    </source>
</evidence>
<dbReference type="CDD" id="cd00082">
    <property type="entry name" value="HisKA"/>
    <property type="match status" value="1"/>
</dbReference>
<dbReference type="Pfam" id="PF00072">
    <property type="entry name" value="Response_reg"/>
    <property type="match status" value="1"/>
</dbReference>
<dbReference type="InterPro" id="IPR018062">
    <property type="entry name" value="HTH_AraC-typ_CS"/>
</dbReference>
<dbReference type="InterPro" id="IPR036890">
    <property type="entry name" value="HATPase_C_sf"/>
</dbReference>
<evidence type="ECO:0000256" key="4">
    <source>
        <dbReference type="ARBA" id="ARBA00023015"/>
    </source>
</evidence>
<dbReference type="InterPro" id="IPR003594">
    <property type="entry name" value="HATPase_dom"/>
</dbReference>
<evidence type="ECO:0000259" key="9">
    <source>
        <dbReference type="PROSITE" id="PS50109"/>
    </source>
</evidence>
<proteinExistence type="predicted"/>
<name>A0ABT3CUC3_9BACT</name>
<dbReference type="Pfam" id="PF07495">
    <property type="entry name" value="Y_Y_Y"/>
    <property type="match status" value="1"/>
</dbReference>
<dbReference type="Gene3D" id="3.30.565.10">
    <property type="entry name" value="Histidine kinase-like ATPase, C-terminal domain"/>
    <property type="match status" value="1"/>
</dbReference>
<evidence type="ECO:0000313" key="12">
    <source>
        <dbReference type="Proteomes" id="UP001300692"/>
    </source>
</evidence>
<dbReference type="Gene3D" id="2.60.40.10">
    <property type="entry name" value="Immunoglobulins"/>
    <property type="match status" value="1"/>
</dbReference>
<dbReference type="EC" id="2.7.13.3" evidence="2"/>
<dbReference type="SMART" id="SM00388">
    <property type="entry name" value="HisKA"/>
    <property type="match status" value="1"/>
</dbReference>
<dbReference type="InterPro" id="IPR005467">
    <property type="entry name" value="His_kinase_dom"/>
</dbReference>
<feature type="domain" description="HTH araC/xylS-type" evidence="8">
    <location>
        <begin position="1253"/>
        <end position="1352"/>
    </location>
</feature>
<dbReference type="SUPFAM" id="SSF50998">
    <property type="entry name" value="Quinoprotein alcohol dehydrogenase-like"/>
    <property type="match status" value="1"/>
</dbReference>
<dbReference type="SUPFAM" id="SSF63829">
    <property type="entry name" value="Calcium-dependent phosphotriesterase"/>
    <property type="match status" value="1"/>
</dbReference>
<dbReference type="SMART" id="SM00342">
    <property type="entry name" value="HTH_ARAC"/>
    <property type="match status" value="1"/>
</dbReference>
<dbReference type="InterPro" id="IPR018060">
    <property type="entry name" value="HTH_AraC"/>
</dbReference>
<dbReference type="Gene3D" id="3.40.50.2300">
    <property type="match status" value="1"/>
</dbReference>
<protein>
    <recommendedName>
        <fullName evidence="2">histidine kinase</fullName>
        <ecNumber evidence="2">2.7.13.3</ecNumber>
    </recommendedName>
</protein>
<dbReference type="PRINTS" id="PR00344">
    <property type="entry name" value="BCTRLSENSOR"/>
</dbReference>
<dbReference type="Gene3D" id="1.10.10.60">
    <property type="entry name" value="Homeodomain-like"/>
    <property type="match status" value="1"/>
</dbReference>
<dbReference type="SMART" id="SM00448">
    <property type="entry name" value="REC"/>
    <property type="match status" value="1"/>
</dbReference>
<dbReference type="InterPro" id="IPR003661">
    <property type="entry name" value="HisK_dim/P_dom"/>
</dbReference>
<dbReference type="InterPro" id="IPR009057">
    <property type="entry name" value="Homeodomain-like_sf"/>
</dbReference>
<comment type="caution">
    <text evidence="11">The sequence shown here is derived from an EMBL/GenBank/DDBJ whole genome shotgun (WGS) entry which is preliminary data.</text>
</comment>
<keyword evidence="11" id="KW-0067">ATP-binding</keyword>
<dbReference type="InterPro" id="IPR001789">
    <property type="entry name" value="Sig_transdc_resp-reg_receiver"/>
</dbReference>
<keyword evidence="12" id="KW-1185">Reference proteome</keyword>
<dbReference type="GO" id="GO:0005524">
    <property type="term" value="F:ATP binding"/>
    <property type="evidence" value="ECO:0007669"/>
    <property type="project" value="UniProtKB-KW"/>
</dbReference>
<dbReference type="Pfam" id="PF00512">
    <property type="entry name" value="HisKA"/>
    <property type="match status" value="1"/>
</dbReference>
<dbReference type="PROSITE" id="PS50109">
    <property type="entry name" value="HIS_KIN"/>
    <property type="match status" value="1"/>
</dbReference>
<dbReference type="Pfam" id="PF02518">
    <property type="entry name" value="HATPase_c"/>
    <property type="match status" value="1"/>
</dbReference>
<dbReference type="Gene3D" id="2.130.10.10">
    <property type="entry name" value="YVTN repeat-like/Quinoprotein amine dehydrogenase"/>
    <property type="match status" value="2"/>
</dbReference>
<accession>A0ABT3CUC3</accession>
<dbReference type="PROSITE" id="PS01124">
    <property type="entry name" value="HTH_ARAC_FAMILY_2"/>
    <property type="match status" value="1"/>
</dbReference>
<dbReference type="PROSITE" id="PS00041">
    <property type="entry name" value="HTH_ARAC_FAMILY_1"/>
    <property type="match status" value="1"/>
</dbReference>
<dbReference type="SUPFAM" id="SSF55874">
    <property type="entry name" value="ATPase domain of HSP90 chaperone/DNA topoisomerase II/histidine kinase"/>
    <property type="match status" value="1"/>
</dbReference>
<dbReference type="InterPro" id="IPR011110">
    <property type="entry name" value="Reg_prop"/>
</dbReference>
<evidence type="ECO:0000259" key="8">
    <source>
        <dbReference type="PROSITE" id="PS01124"/>
    </source>
</evidence>
<dbReference type="SUPFAM" id="SSF47384">
    <property type="entry name" value="Homodimeric domain of signal transducing histidine kinase"/>
    <property type="match status" value="1"/>
</dbReference>
<dbReference type="PANTHER" id="PTHR43547">
    <property type="entry name" value="TWO-COMPONENT HISTIDINE KINASE"/>
    <property type="match status" value="1"/>
</dbReference>
<dbReference type="InterPro" id="IPR011006">
    <property type="entry name" value="CheY-like_superfamily"/>
</dbReference>
<feature type="modified residue" description="4-aspartylphosphate" evidence="7">
    <location>
        <position position="1154"/>
    </location>
</feature>
<evidence type="ECO:0000256" key="6">
    <source>
        <dbReference type="ARBA" id="ARBA00023163"/>
    </source>
</evidence>
<evidence type="ECO:0000256" key="5">
    <source>
        <dbReference type="ARBA" id="ARBA00023125"/>
    </source>
</evidence>